<dbReference type="OrthoDB" id="1308298at2"/>
<proteinExistence type="predicted"/>
<dbReference type="KEGG" id="fnk:E1750_17115"/>
<dbReference type="RefSeq" id="WP_133277937.1">
    <property type="nucleotide sequence ID" value="NZ_CP037933.1"/>
</dbReference>
<protein>
    <submittedName>
        <fullName evidence="4">T9SS type A sorting domain-containing protein</fullName>
    </submittedName>
</protein>
<feature type="domain" description="Secretion system C-terminal sorting" evidence="3">
    <location>
        <begin position="964"/>
        <end position="1039"/>
    </location>
</feature>
<evidence type="ECO:0000313" key="5">
    <source>
        <dbReference type="Proteomes" id="UP000291124"/>
    </source>
</evidence>
<reference evidence="5" key="1">
    <citation type="submission" date="2019-03" db="EMBL/GenBank/DDBJ databases">
        <title>Flavobacterium sp.</title>
        <authorList>
            <person name="Kim H."/>
        </authorList>
    </citation>
    <scope>NUCLEOTIDE SEQUENCE [LARGE SCALE GENOMIC DNA]</scope>
    <source>
        <strain evidence="5">GS13</strain>
    </source>
</reference>
<gene>
    <name evidence="4" type="ORF">E1750_17115</name>
</gene>
<feature type="chain" id="PRO_5020962774" evidence="2">
    <location>
        <begin position="31"/>
        <end position="1040"/>
    </location>
</feature>
<dbReference type="Pfam" id="PF18962">
    <property type="entry name" value="Por_Secre_tail"/>
    <property type="match status" value="1"/>
</dbReference>
<name>A0A4P6YHS8_9FLAO</name>
<evidence type="ECO:0000259" key="3">
    <source>
        <dbReference type="Pfam" id="PF18962"/>
    </source>
</evidence>
<evidence type="ECO:0000256" key="2">
    <source>
        <dbReference type="SAM" id="SignalP"/>
    </source>
</evidence>
<keyword evidence="1 2" id="KW-0732">Signal</keyword>
<dbReference type="NCBIfam" id="TIGR04183">
    <property type="entry name" value="Por_Secre_tail"/>
    <property type="match status" value="1"/>
</dbReference>
<dbReference type="Proteomes" id="UP000291124">
    <property type="component" value="Chromosome"/>
</dbReference>
<organism evidence="4 5">
    <name type="scientific">Flavobacterium nackdongense</name>
    <dbReference type="NCBI Taxonomy" id="2547394"/>
    <lineage>
        <taxon>Bacteria</taxon>
        <taxon>Pseudomonadati</taxon>
        <taxon>Bacteroidota</taxon>
        <taxon>Flavobacteriia</taxon>
        <taxon>Flavobacteriales</taxon>
        <taxon>Flavobacteriaceae</taxon>
        <taxon>Flavobacterium</taxon>
    </lineage>
</organism>
<evidence type="ECO:0000256" key="1">
    <source>
        <dbReference type="ARBA" id="ARBA00022729"/>
    </source>
</evidence>
<sequence>MKKRLHNRKKRTTFLYSLCLMLLCANVGFAQGPWNFPTDIQSWVVQGSSAVSWDGTVFNNASGSLKTVTTAITAGAKSPTFTPTIAGNYIFSAYIKGTAGDKVRLDIFQGSASVGTDYTLLTSNFELVTRTVTVVGGTNMTLRILDRIGSKTLYIDDVSFTYVPPAGSILTTNVIGGGTVTKSPDQPSYTAGSVTVNAIQKTHWLFSTWSGDLTGTTNPESVPLDGTTNKTVTANFIVDPAFNYAFNYNLGTDLEGWAPDAAQLTASVSGGIATLTPTANQFARFSLLNFPIPSANYNKVTLVLKNNSATTNELAIIAGATTGNVTTITTSDAGYQTYVIDLTANAGWTGSVTSFKIRFANSTNSGKPSDAGTIEIDSIIFSYTYPTTYYYKGVGSLASLASWSSKEDGSGAAPINFTADGITYRISTSVATDASWTVSGVGSKVIFGKSTAAAVTLTVADTFPIIGTIDVTAASTGSNSVLWQDATTPSFGSLNTNSEVHFQKSATFTFSLVPTFGKLFIDNSSAVTFGAGIKNVTTSLTIGSGSSLATGDGLILKSTATKTAVVAPVLGSITGNVTVERNIPASQRAYRLLSPAVTTSTFIDANWQLGTHITGTGGATNGFDVTTSNGSSMFIHNNTTPAWVAVGNTNATVLTAGVPYLIYIRGSRTASLTVVAEVPPVTIASDATTLSATGVLTTGNVTVNGLNETANGFSAVGNPYQAQVDMQAVLASATNLNNGFYYVVDPALGTKGGYLTVDVTAAATAEISKNLQPGQACFVQTLAAGPASLTFTEANKTEASAQTNIFKVKNSVQSGLDLTLFDAASNRLDVLKIAFDASETNAVNQNDASKLTNFDESMATSNNGKLLAIEKRAMPTATDEIPLNITKYRGTSYSLKLQGTGLTATPYLLDTFSGTTTEIPLDGSVDYAFTVDAGNTATSAANRFKLIYAKTLKVIDNATAGFSLYPNPSKANSFNIVIPQGNAKASLTVSNLLGQKLYSQNDLQAGATERITVANVKTAGVYLVSLTSEGKTSTTKWIVE</sequence>
<dbReference type="InterPro" id="IPR026444">
    <property type="entry name" value="Secre_tail"/>
</dbReference>
<dbReference type="EMBL" id="CP037933">
    <property type="protein sequence ID" value="QBN20437.1"/>
    <property type="molecule type" value="Genomic_DNA"/>
</dbReference>
<feature type="signal peptide" evidence="2">
    <location>
        <begin position="1"/>
        <end position="30"/>
    </location>
</feature>
<accession>A0A4P6YHS8</accession>
<evidence type="ECO:0000313" key="4">
    <source>
        <dbReference type="EMBL" id="QBN20437.1"/>
    </source>
</evidence>
<dbReference type="AlphaFoldDB" id="A0A4P6YHS8"/>
<keyword evidence="5" id="KW-1185">Reference proteome</keyword>